<name>A0A1F6DLV9_9BACT</name>
<proteinExistence type="predicted"/>
<evidence type="ECO:0000313" key="3">
    <source>
        <dbReference type="Proteomes" id="UP000178532"/>
    </source>
</evidence>
<reference evidence="2 3" key="1">
    <citation type="journal article" date="2016" name="Nat. Commun.">
        <title>Thousands of microbial genomes shed light on interconnected biogeochemical processes in an aquifer system.</title>
        <authorList>
            <person name="Anantharaman K."/>
            <person name="Brown C.T."/>
            <person name="Hug L.A."/>
            <person name="Sharon I."/>
            <person name="Castelle C.J."/>
            <person name="Probst A.J."/>
            <person name="Thomas B.C."/>
            <person name="Singh A."/>
            <person name="Wilkins M.J."/>
            <person name="Karaoz U."/>
            <person name="Brodie E.L."/>
            <person name="Williams K.H."/>
            <person name="Hubbard S.S."/>
            <person name="Banfield J.F."/>
        </authorList>
    </citation>
    <scope>NUCLEOTIDE SEQUENCE [LARGE SCALE GENOMIC DNA]</scope>
</reference>
<keyword evidence="1" id="KW-0175">Coiled coil</keyword>
<evidence type="ECO:0000256" key="1">
    <source>
        <dbReference type="SAM" id="Coils"/>
    </source>
</evidence>
<comment type="caution">
    <text evidence="2">The sequence shown here is derived from an EMBL/GenBank/DDBJ whole genome shotgun (WGS) entry which is preliminary data.</text>
</comment>
<dbReference type="EMBL" id="MFLI01000008">
    <property type="protein sequence ID" value="OGG62327.1"/>
    <property type="molecule type" value="Genomic_DNA"/>
</dbReference>
<gene>
    <name evidence="2" type="ORF">A3C19_03445</name>
</gene>
<organism evidence="2 3">
    <name type="scientific">Candidatus Kaiserbacteria bacterium RIFCSPHIGHO2_02_FULL_54_22</name>
    <dbReference type="NCBI Taxonomy" id="1798495"/>
    <lineage>
        <taxon>Bacteria</taxon>
        <taxon>Candidatus Kaiseribacteriota</taxon>
    </lineage>
</organism>
<dbReference type="AlphaFoldDB" id="A0A1F6DLV9"/>
<protein>
    <submittedName>
        <fullName evidence="2">Uncharacterized protein</fullName>
    </submittedName>
</protein>
<sequence length="354" mass="38156">MTNIEWSDGIGSRGRSPFLLFIRGDEIIPFAGSDISGVVVVRGTDYTKQGKWSHTTYRLQVADGVRHIAGRSGWETGRFVEGLGSAVGCATPDTWADTAKALGVSVPSAMEFLRSSRPKAAEKLDEVEQSLAKLEEVSEQETDSVITTVSFGSPTNAAIRGGYWESPKSIPGYTAEIRKIDPSNSWTEGNIAVVGISGTVLSVKHSSGMHGGYYAISVAVIPGTETEIPPFQTTREKAAKESGLPESLYHAFNGNVERVKEFMAKVAKLDAQKLDDHEFSCGRARKSAEVIRVSGDEDFFLGADPLEVCGYIAEVHFSQESAPEQQEVVELESQGTDAPASVDALTTLANKFKK</sequence>
<evidence type="ECO:0000313" key="2">
    <source>
        <dbReference type="EMBL" id="OGG62327.1"/>
    </source>
</evidence>
<feature type="coiled-coil region" evidence="1">
    <location>
        <begin position="117"/>
        <end position="144"/>
    </location>
</feature>
<dbReference type="STRING" id="1798495.A3C19_03445"/>
<accession>A0A1F6DLV9</accession>
<dbReference type="Proteomes" id="UP000178532">
    <property type="component" value="Unassembled WGS sequence"/>
</dbReference>